<evidence type="ECO:0000259" key="2">
    <source>
        <dbReference type="PROSITE" id="PS51740"/>
    </source>
</evidence>
<proteinExistence type="predicted"/>
<dbReference type="PROSITE" id="PS51740">
    <property type="entry name" value="SPOVT_ABRB"/>
    <property type="match status" value="1"/>
</dbReference>
<evidence type="ECO:0000313" key="4">
    <source>
        <dbReference type="Proteomes" id="UP000675284"/>
    </source>
</evidence>
<keyword evidence="4" id="KW-1185">Reference proteome</keyword>
<gene>
    <name evidence="3" type="ORF">KCX74_11375</name>
</gene>
<evidence type="ECO:0000256" key="1">
    <source>
        <dbReference type="PROSITE-ProRule" id="PRU01076"/>
    </source>
</evidence>
<dbReference type="PANTHER" id="PTHR36432">
    <property type="match status" value="1"/>
</dbReference>
<organism evidence="3 4">
    <name type="scientific">Virgibacillus salarius</name>
    <dbReference type="NCBI Taxonomy" id="447199"/>
    <lineage>
        <taxon>Bacteria</taxon>
        <taxon>Bacillati</taxon>
        <taxon>Bacillota</taxon>
        <taxon>Bacilli</taxon>
        <taxon>Bacillales</taxon>
        <taxon>Bacillaceae</taxon>
        <taxon>Virgibacillus</taxon>
    </lineage>
</organism>
<dbReference type="InterPro" id="IPR040678">
    <property type="entry name" value="AbrB_C"/>
</dbReference>
<dbReference type="NCBIfam" id="TIGR01439">
    <property type="entry name" value="lp_hng_hel_AbrB"/>
    <property type="match status" value="1"/>
</dbReference>
<dbReference type="GO" id="GO:0003677">
    <property type="term" value="F:DNA binding"/>
    <property type="evidence" value="ECO:0007669"/>
    <property type="project" value="UniProtKB-UniRule"/>
</dbReference>
<keyword evidence="1 3" id="KW-0238">DNA-binding</keyword>
<dbReference type="EMBL" id="JAGSOT010000031">
    <property type="protein sequence ID" value="MBR7796639.1"/>
    <property type="molecule type" value="Genomic_DNA"/>
</dbReference>
<dbReference type="AlphaFoldDB" id="A0A941I9D1"/>
<sequence>MKSTRVLRKVDNWGKIVVPSVFRDELNIKAKDLLEIFVDGDKIIFRKFVSSNVCMITGKVSENNIILANGKIILNQEILKDLIQEIEEEI</sequence>
<reference evidence="3" key="1">
    <citation type="submission" date="2021-04" db="EMBL/GenBank/DDBJ databases">
        <title>Isolation and polyphasic classification of algal microorganism.</title>
        <authorList>
            <person name="Wang S."/>
        </authorList>
    </citation>
    <scope>NUCLEOTIDE SEQUENCE</scope>
    <source>
        <strain evidence="3">720a</strain>
    </source>
</reference>
<dbReference type="Pfam" id="PF04014">
    <property type="entry name" value="MazE_antitoxin"/>
    <property type="match status" value="1"/>
</dbReference>
<name>A0A941I9D1_9BACI</name>
<dbReference type="Gene3D" id="2.10.260.10">
    <property type="match status" value="1"/>
</dbReference>
<dbReference type="SUPFAM" id="SSF89447">
    <property type="entry name" value="AbrB/MazE/MraZ-like"/>
    <property type="match status" value="1"/>
</dbReference>
<dbReference type="Pfam" id="PF18277">
    <property type="entry name" value="AbrB_C"/>
    <property type="match status" value="1"/>
</dbReference>
<dbReference type="Proteomes" id="UP000675284">
    <property type="component" value="Unassembled WGS sequence"/>
</dbReference>
<dbReference type="InterPro" id="IPR007159">
    <property type="entry name" value="SpoVT-AbrB_dom"/>
</dbReference>
<protein>
    <submittedName>
        <fullName evidence="3">AbrB/MazE/SpoVT family DNA-binding domain-containing protein</fullName>
    </submittedName>
</protein>
<dbReference type="InterPro" id="IPR052731">
    <property type="entry name" value="B_subtilis_Trans_State_Reg"/>
</dbReference>
<dbReference type="PANTHER" id="PTHR36432:SF4">
    <property type="entry name" value="TRANSITION STATE REGULATOR ABH-RELATED"/>
    <property type="match status" value="1"/>
</dbReference>
<dbReference type="RefSeq" id="WP_166530445.1">
    <property type="nucleotide sequence ID" value="NZ_JAGSOT010000031.1"/>
</dbReference>
<feature type="domain" description="SpoVT-AbrB" evidence="2">
    <location>
        <begin position="5"/>
        <end position="50"/>
    </location>
</feature>
<dbReference type="InterPro" id="IPR037914">
    <property type="entry name" value="SpoVT-AbrB_sf"/>
</dbReference>
<accession>A0A941I9D1</accession>
<dbReference type="SMART" id="SM00966">
    <property type="entry name" value="SpoVT_AbrB"/>
    <property type="match status" value="1"/>
</dbReference>
<evidence type="ECO:0000313" key="3">
    <source>
        <dbReference type="EMBL" id="MBR7796639.1"/>
    </source>
</evidence>
<comment type="caution">
    <text evidence="3">The sequence shown here is derived from an EMBL/GenBank/DDBJ whole genome shotgun (WGS) entry which is preliminary data.</text>
</comment>